<proteinExistence type="predicted"/>
<dbReference type="AlphaFoldDB" id="A0A5N6K3V6"/>
<organism evidence="1 2">
    <name type="scientific">Monilinia laxa</name>
    <name type="common">Brown rot fungus</name>
    <name type="synonym">Sclerotinia laxa</name>
    <dbReference type="NCBI Taxonomy" id="61186"/>
    <lineage>
        <taxon>Eukaryota</taxon>
        <taxon>Fungi</taxon>
        <taxon>Dikarya</taxon>
        <taxon>Ascomycota</taxon>
        <taxon>Pezizomycotina</taxon>
        <taxon>Leotiomycetes</taxon>
        <taxon>Helotiales</taxon>
        <taxon>Sclerotiniaceae</taxon>
        <taxon>Monilinia</taxon>
    </lineage>
</organism>
<comment type="caution">
    <text evidence="1">The sequence shown here is derived from an EMBL/GenBank/DDBJ whole genome shotgun (WGS) entry which is preliminary data.</text>
</comment>
<accession>A0A5N6K3V6</accession>
<reference evidence="1 2" key="1">
    <citation type="submission" date="2019-06" db="EMBL/GenBank/DDBJ databases">
        <title>Genome Sequence of the Brown Rot Fungal Pathogen Monilinia laxa.</title>
        <authorList>
            <person name="De Miccolis Angelini R.M."/>
            <person name="Landi L."/>
            <person name="Abate D."/>
            <person name="Pollastro S."/>
            <person name="Romanazzi G."/>
            <person name="Faretra F."/>
        </authorList>
    </citation>
    <scope>NUCLEOTIDE SEQUENCE [LARGE SCALE GENOMIC DNA]</scope>
    <source>
        <strain evidence="1 2">Mlax316</strain>
    </source>
</reference>
<name>A0A5N6K3V6_MONLA</name>
<evidence type="ECO:0000313" key="2">
    <source>
        <dbReference type="Proteomes" id="UP000326757"/>
    </source>
</evidence>
<protein>
    <submittedName>
        <fullName evidence="1">Uncharacterized protein</fullName>
    </submittedName>
</protein>
<keyword evidence="2" id="KW-1185">Reference proteome</keyword>
<gene>
    <name evidence="1" type="ORF">EYC80_002428</name>
</gene>
<dbReference type="EMBL" id="VIGI01000008">
    <property type="protein sequence ID" value="KAB8297030.1"/>
    <property type="molecule type" value="Genomic_DNA"/>
</dbReference>
<evidence type="ECO:0000313" key="1">
    <source>
        <dbReference type="EMBL" id="KAB8297030.1"/>
    </source>
</evidence>
<dbReference type="Proteomes" id="UP000326757">
    <property type="component" value="Unassembled WGS sequence"/>
</dbReference>
<sequence>MNQRLLDGRLPGLSPIHDTSSSNRFLIPRNHRVLHRVLLHGMAGIKYHYSHQALVKRTAKVCTVKRQYKIPHLRRSIS</sequence>